<protein>
    <submittedName>
        <fullName evidence="3">Surface antigen family protein</fullName>
    </submittedName>
</protein>
<dbReference type="OrthoDB" id="7165363at2"/>
<dbReference type="Pfam" id="PF01617">
    <property type="entry name" value="Surface_Ag_2"/>
    <property type="match status" value="1"/>
</dbReference>
<keyword evidence="1" id="KW-0732">Signal</keyword>
<reference evidence="3 4" key="1">
    <citation type="submission" date="2015-02" db="EMBL/GenBank/DDBJ databases">
        <title>Genome Sequencing of Rickettsiales.</title>
        <authorList>
            <person name="Daugherty S.C."/>
            <person name="Su Q."/>
            <person name="Abolude K."/>
            <person name="Beier-Sexton M."/>
            <person name="Carlyon J.A."/>
            <person name="Carter R."/>
            <person name="Day N.P."/>
            <person name="Dumler S.J."/>
            <person name="Dyachenko V."/>
            <person name="Godinez A."/>
            <person name="Kurtti T.J."/>
            <person name="Lichay M."/>
            <person name="Mullins K.E."/>
            <person name="Ott S."/>
            <person name="Pappas-Brown V."/>
            <person name="Paris D.H."/>
            <person name="Patel P."/>
            <person name="Richards A.L."/>
            <person name="Sadzewicz L."/>
            <person name="Sears K."/>
            <person name="Seidman D."/>
            <person name="Sengamalay N."/>
            <person name="Stenos J."/>
            <person name="Tallon L.J."/>
            <person name="Vincent G."/>
            <person name="Fraser C.M."/>
            <person name="Munderloh U."/>
            <person name="Dunning-Hotopp J.C."/>
        </authorList>
    </citation>
    <scope>NUCLEOTIDE SEQUENCE [LARGE SCALE GENOMIC DNA]</scope>
    <source>
        <strain evidence="3 4">RAC413</strain>
    </source>
</reference>
<organism evidence="3 4">
    <name type="scientific">Candidatus Neoehrlichia procyonis str. RAC413</name>
    <dbReference type="NCBI Taxonomy" id="1359163"/>
    <lineage>
        <taxon>Bacteria</taxon>
        <taxon>Pseudomonadati</taxon>
        <taxon>Pseudomonadota</taxon>
        <taxon>Alphaproteobacteria</taxon>
        <taxon>Rickettsiales</taxon>
        <taxon>Anaplasmataceae</taxon>
        <taxon>Candidatus Neoehrlichia</taxon>
    </lineage>
</organism>
<dbReference type="Gene3D" id="2.40.160.20">
    <property type="match status" value="1"/>
</dbReference>
<dbReference type="EMBL" id="LANX01000001">
    <property type="protein sequence ID" value="KJV69424.1"/>
    <property type="molecule type" value="Genomic_DNA"/>
</dbReference>
<accession>A0A0F3NR84</accession>
<feature type="chain" id="PRO_5002465168" evidence="1">
    <location>
        <begin position="24"/>
        <end position="278"/>
    </location>
</feature>
<dbReference type="RefSeq" id="WP_045809138.1">
    <property type="nucleotide sequence ID" value="NZ_LANX01000001.1"/>
</dbReference>
<keyword evidence="4" id="KW-1185">Reference proteome</keyword>
<evidence type="ECO:0000313" key="3">
    <source>
        <dbReference type="EMBL" id="KJV69424.1"/>
    </source>
</evidence>
<evidence type="ECO:0000256" key="1">
    <source>
        <dbReference type="SAM" id="SignalP"/>
    </source>
</evidence>
<gene>
    <name evidence="3" type="ORF">NLO413_0816</name>
</gene>
<dbReference type="InterPro" id="IPR011250">
    <property type="entry name" value="OMP/PagP_B-barrel"/>
</dbReference>
<evidence type="ECO:0000259" key="2">
    <source>
        <dbReference type="Pfam" id="PF01617"/>
    </source>
</evidence>
<dbReference type="Proteomes" id="UP000033562">
    <property type="component" value="Unassembled WGS sequence"/>
</dbReference>
<dbReference type="AlphaFoldDB" id="A0A0F3NR84"/>
<dbReference type="InterPro" id="IPR002566">
    <property type="entry name" value="Msp4_OMP-like"/>
</dbReference>
<dbReference type="SUPFAM" id="SSF56925">
    <property type="entry name" value="OMPA-like"/>
    <property type="match status" value="1"/>
</dbReference>
<proteinExistence type="predicted"/>
<sequence>MNKKKFLLCFFTILLIESHKSYASPTPIDFSVESESSGFYISGQYKPSYPYFKNFSIVESENKPLILFATKKDESEKLSLNSKNSFKDKYDPTYTANLKGYSIAIGYSVGGPRIEFEGSYEKFTIDNAGYKNQENAKYFALSRSETIDDSTNCNYVTSENNGISIYSLTVNTCYDILTIQTPIVPSICIGIGGSVINFLELVNLQLSYQAKIGLQYFLSPKTIIFINGHAQKLSSTNFKNIPVSYNNLDLKDPPKHISPNATFNINYFGLESGMRLVF</sequence>
<feature type="signal peptide" evidence="1">
    <location>
        <begin position="1"/>
        <end position="23"/>
    </location>
</feature>
<feature type="domain" description="Msp4/OMP-like" evidence="2">
    <location>
        <begin position="35"/>
        <end position="278"/>
    </location>
</feature>
<evidence type="ECO:0000313" key="4">
    <source>
        <dbReference type="Proteomes" id="UP000033562"/>
    </source>
</evidence>
<comment type="caution">
    <text evidence="3">The sequence shown here is derived from an EMBL/GenBank/DDBJ whole genome shotgun (WGS) entry which is preliminary data.</text>
</comment>
<dbReference type="STRING" id="1359163.NLO413_0816"/>
<name>A0A0F3NR84_9RICK</name>